<keyword evidence="2" id="KW-1015">Disulfide bond</keyword>
<protein>
    <recommendedName>
        <fullName evidence="4">Lipocalin/cytosolic fatty-acid binding domain-containing protein</fullName>
    </recommendedName>
</protein>
<comment type="caution">
    <text evidence="5">The sequence shown here is derived from an EMBL/GenBank/DDBJ whole genome shotgun (WGS) entry which is preliminary data.</text>
</comment>
<evidence type="ECO:0000256" key="2">
    <source>
        <dbReference type="ARBA" id="ARBA00023157"/>
    </source>
</evidence>
<dbReference type="PANTHER" id="PTHR10612:SF62">
    <property type="entry name" value="LIPOCALIN_CYTOSOLIC FATTY-ACID BINDING DOMAIN-CONTAINING PROTEIN"/>
    <property type="match status" value="1"/>
</dbReference>
<evidence type="ECO:0000313" key="5">
    <source>
        <dbReference type="EMBL" id="KAJ9573434.1"/>
    </source>
</evidence>
<reference evidence="5" key="2">
    <citation type="submission" date="2023-05" db="EMBL/GenBank/DDBJ databases">
        <authorList>
            <person name="Fouks B."/>
        </authorList>
    </citation>
    <scope>NUCLEOTIDE SEQUENCE</scope>
    <source>
        <strain evidence="5">Stay&amp;Tobe</strain>
        <tissue evidence="5">Testes</tissue>
    </source>
</reference>
<dbReference type="GO" id="GO:0031409">
    <property type="term" value="F:pigment binding"/>
    <property type="evidence" value="ECO:0007669"/>
    <property type="project" value="InterPro"/>
</dbReference>
<keyword evidence="3" id="KW-0732">Signal</keyword>
<dbReference type="EMBL" id="JASPKZ010010699">
    <property type="protein sequence ID" value="KAJ9573434.1"/>
    <property type="molecule type" value="Genomic_DNA"/>
</dbReference>
<dbReference type="GO" id="GO:0005737">
    <property type="term" value="C:cytoplasm"/>
    <property type="evidence" value="ECO:0007669"/>
    <property type="project" value="TreeGrafter"/>
</dbReference>
<feature type="signal peptide" evidence="3">
    <location>
        <begin position="1"/>
        <end position="22"/>
    </location>
</feature>
<dbReference type="AlphaFoldDB" id="A0AAD8E1L8"/>
<dbReference type="InterPro" id="IPR000566">
    <property type="entry name" value="Lipocln_cytosolic_FA-bd_dom"/>
</dbReference>
<dbReference type="PANTHER" id="PTHR10612">
    <property type="entry name" value="APOLIPOPROTEIN D"/>
    <property type="match status" value="1"/>
</dbReference>
<dbReference type="PRINTS" id="PR01273">
    <property type="entry name" value="INVTBRTCOLOR"/>
</dbReference>
<proteinExistence type="inferred from homology"/>
<evidence type="ECO:0000259" key="4">
    <source>
        <dbReference type="Pfam" id="PF00061"/>
    </source>
</evidence>
<comment type="similarity">
    <text evidence="1 3">Belongs to the calycin superfamily. Lipocalin family.</text>
</comment>
<reference evidence="5" key="1">
    <citation type="journal article" date="2023" name="IScience">
        <title>Live-bearing cockroach genome reveals convergent evolutionary mechanisms linked to viviparity in insects and beyond.</title>
        <authorList>
            <person name="Fouks B."/>
            <person name="Harrison M.C."/>
            <person name="Mikhailova A.A."/>
            <person name="Marchal E."/>
            <person name="English S."/>
            <person name="Carruthers M."/>
            <person name="Jennings E.C."/>
            <person name="Chiamaka E.L."/>
            <person name="Frigard R.A."/>
            <person name="Pippel M."/>
            <person name="Attardo G.M."/>
            <person name="Benoit J.B."/>
            <person name="Bornberg-Bauer E."/>
            <person name="Tobe S.S."/>
        </authorList>
    </citation>
    <scope>NUCLEOTIDE SEQUENCE</scope>
    <source>
        <strain evidence="5">Stay&amp;Tobe</strain>
    </source>
</reference>
<feature type="domain" description="Lipocalin/cytosolic fatty-acid binding" evidence="4">
    <location>
        <begin position="43"/>
        <end position="177"/>
    </location>
</feature>
<feature type="chain" id="PRO_5041785409" description="Lipocalin/cytosolic fatty-acid binding domain-containing protein" evidence="3">
    <location>
        <begin position="23"/>
        <end position="186"/>
    </location>
</feature>
<evidence type="ECO:0000256" key="1">
    <source>
        <dbReference type="ARBA" id="ARBA00006889"/>
    </source>
</evidence>
<dbReference type="InterPro" id="IPR022271">
    <property type="entry name" value="Lipocalin_ApoD"/>
</dbReference>
<dbReference type="GO" id="GO:0000302">
    <property type="term" value="P:response to reactive oxygen species"/>
    <property type="evidence" value="ECO:0007669"/>
    <property type="project" value="TreeGrafter"/>
</dbReference>
<gene>
    <name evidence="5" type="ORF">L9F63_009162</name>
</gene>
<dbReference type="Gene3D" id="2.40.128.20">
    <property type="match status" value="1"/>
</dbReference>
<dbReference type="PIRSF" id="PIRSF036893">
    <property type="entry name" value="Lipocalin_ApoD"/>
    <property type="match status" value="1"/>
</dbReference>
<name>A0AAD8E1L8_DIPPU</name>
<dbReference type="Pfam" id="PF00061">
    <property type="entry name" value="Lipocalin"/>
    <property type="match status" value="1"/>
</dbReference>
<dbReference type="SUPFAM" id="SSF50814">
    <property type="entry name" value="Lipocalins"/>
    <property type="match status" value="1"/>
</dbReference>
<accession>A0AAD8E1L8</accession>
<organism evidence="5 6">
    <name type="scientific">Diploptera punctata</name>
    <name type="common">Pacific beetle cockroach</name>
    <dbReference type="NCBI Taxonomy" id="6984"/>
    <lineage>
        <taxon>Eukaryota</taxon>
        <taxon>Metazoa</taxon>
        <taxon>Ecdysozoa</taxon>
        <taxon>Arthropoda</taxon>
        <taxon>Hexapoda</taxon>
        <taxon>Insecta</taxon>
        <taxon>Pterygota</taxon>
        <taxon>Neoptera</taxon>
        <taxon>Polyneoptera</taxon>
        <taxon>Dictyoptera</taxon>
        <taxon>Blattodea</taxon>
        <taxon>Blaberoidea</taxon>
        <taxon>Blaberidae</taxon>
        <taxon>Diplopterinae</taxon>
        <taxon>Diploptera</taxon>
    </lineage>
</organism>
<sequence length="186" mass="20956">MRWNVLLVAVCFLANFLLATKAQKCVVPESQFQGFDITQYARKWFEVKRIPNEAEKYFKCEFDEYSKTPQGVKVVGRAYNTSTNSYETLEGVIAATTTNTFTIKNPGEGIWSNTYTVLGTDYATYSVVTGCLDTIDKLLVWIAADGPELSPAAEQTVKKILEIYNLDWSDFESVSWTNCPEPPSNK</sequence>
<dbReference type="InterPro" id="IPR012674">
    <property type="entry name" value="Calycin"/>
</dbReference>
<evidence type="ECO:0000313" key="6">
    <source>
        <dbReference type="Proteomes" id="UP001233999"/>
    </source>
</evidence>
<dbReference type="GO" id="GO:0006629">
    <property type="term" value="P:lipid metabolic process"/>
    <property type="evidence" value="ECO:0007669"/>
    <property type="project" value="TreeGrafter"/>
</dbReference>
<dbReference type="Proteomes" id="UP001233999">
    <property type="component" value="Unassembled WGS sequence"/>
</dbReference>
<dbReference type="InterPro" id="IPR003057">
    <property type="entry name" value="Invtbrt_color"/>
</dbReference>
<keyword evidence="6" id="KW-1185">Reference proteome</keyword>
<evidence type="ECO:0000256" key="3">
    <source>
        <dbReference type="PIRNR" id="PIRNR036893"/>
    </source>
</evidence>